<dbReference type="PANTHER" id="PTHR30270:SF0">
    <property type="entry name" value="THIAMINE-MONOPHOSPHATE KINASE"/>
    <property type="match status" value="1"/>
</dbReference>
<comment type="caution">
    <text evidence="4">The sequence shown here is derived from an EMBL/GenBank/DDBJ whole genome shotgun (WGS) entry which is preliminary data.</text>
</comment>
<keyword evidence="1" id="KW-0460">Magnesium</keyword>
<evidence type="ECO:0000313" key="4">
    <source>
        <dbReference type="EMBL" id="OGK55813.1"/>
    </source>
</evidence>
<dbReference type="STRING" id="1802074.A3J15_03885"/>
<proteinExistence type="inferred from homology"/>
<protein>
    <recommendedName>
        <fullName evidence="1">Thiamine-monophosphate kinase</fullName>
        <shortName evidence="1">TMP kinase</shortName>
        <shortName evidence="1">Thiamine-phosphate kinase</shortName>
        <ecNumber evidence="1">2.7.4.16</ecNumber>
    </recommendedName>
</protein>
<feature type="binding site" evidence="1">
    <location>
        <position position="125"/>
    </location>
    <ligand>
        <name>Mg(2+)</name>
        <dbReference type="ChEBI" id="CHEBI:18420"/>
        <label>1</label>
    </ligand>
</feature>
<keyword evidence="1" id="KW-0547">Nucleotide-binding</keyword>
<dbReference type="SUPFAM" id="SSF56042">
    <property type="entry name" value="PurM C-terminal domain-like"/>
    <property type="match status" value="1"/>
</dbReference>
<reference evidence="4 5" key="1">
    <citation type="journal article" date="2016" name="Nat. Commun.">
        <title>Thousands of microbial genomes shed light on interconnected biogeochemical processes in an aquifer system.</title>
        <authorList>
            <person name="Anantharaman K."/>
            <person name="Brown C.T."/>
            <person name="Hug L.A."/>
            <person name="Sharon I."/>
            <person name="Castelle C.J."/>
            <person name="Probst A.J."/>
            <person name="Thomas B.C."/>
            <person name="Singh A."/>
            <person name="Wilkins M.J."/>
            <person name="Karaoz U."/>
            <person name="Brodie E.L."/>
            <person name="Williams K.H."/>
            <person name="Hubbard S.S."/>
            <person name="Banfield J.F."/>
        </authorList>
    </citation>
    <scope>NUCLEOTIDE SEQUENCE [LARGE SCALE GENOMIC DNA]</scope>
</reference>
<sequence>MEKRIGEFELIDRLSNRLNKLSSKKIIGIGDDCAVIPYSRTEYKLLTVDVQVENRHFLKTMAPADIGKRAVVVAVSDIAAMGGKPEYILVSLVLLSNTKSDYMDKIYDGISTACKIYGTDVIGGNISTGRQMIIDIFVIGRVLKKNLITRSGAKTGDKILVTGTLGDANLGRQILKGAKHDFNNVGSDYLISRFVNPTARVKVVEVMANTGYLTSMIDLSDGLSSDIGHICVSSHVGCLIYEDKLPVSPQAMNFIKIKKLSKTEIALNGGEDYELLFSVKPNYIDRLKALVKSKTNTVLTEIGEITEKSTGMKLIKKSGQKQKLIAKGWDHLKK</sequence>
<evidence type="ECO:0000313" key="5">
    <source>
        <dbReference type="Proteomes" id="UP000176376"/>
    </source>
</evidence>
<feature type="binding site" evidence="1">
    <location>
        <position position="150"/>
    </location>
    <ligand>
        <name>ATP</name>
        <dbReference type="ChEBI" id="CHEBI:30616"/>
    </ligand>
</feature>
<keyword evidence="1" id="KW-0067">ATP-binding</keyword>
<evidence type="ECO:0000259" key="3">
    <source>
        <dbReference type="Pfam" id="PF02769"/>
    </source>
</evidence>
<feature type="domain" description="PurM-like N-terminal" evidence="2">
    <location>
        <begin position="30"/>
        <end position="142"/>
    </location>
</feature>
<feature type="binding site" evidence="1">
    <location>
        <position position="221"/>
    </location>
    <ligand>
        <name>Mg(2+)</name>
        <dbReference type="ChEBI" id="CHEBI:18420"/>
        <label>5</label>
    </ligand>
</feature>
<dbReference type="InterPro" id="IPR036921">
    <property type="entry name" value="PurM-like_N_sf"/>
</dbReference>
<keyword evidence="1" id="KW-0784">Thiamine biosynthesis</keyword>
<feature type="binding site" evidence="1">
    <location>
        <position position="77"/>
    </location>
    <ligand>
        <name>Mg(2+)</name>
        <dbReference type="ChEBI" id="CHEBI:18420"/>
        <label>4</label>
    </ligand>
</feature>
<keyword evidence="1 4" id="KW-0418">Kinase</keyword>
<feature type="binding site" evidence="1">
    <location>
        <begin position="124"/>
        <end position="125"/>
    </location>
    <ligand>
        <name>ATP</name>
        <dbReference type="ChEBI" id="CHEBI:30616"/>
    </ligand>
</feature>
<feature type="binding site" evidence="1">
    <location>
        <position position="218"/>
    </location>
    <ligand>
        <name>Mg(2+)</name>
        <dbReference type="ChEBI" id="CHEBI:18420"/>
        <label>3</label>
    </ligand>
</feature>
<comment type="pathway">
    <text evidence="1">Cofactor biosynthesis; thiamine diphosphate biosynthesis; thiamine diphosphate from thiamine phosphate: step 1/1.</text>
</comment>
<evidence type="ECO:0000259" key="2">
    <source>
        <dbReference type="Pfam" id="PF00586"/>
    </source>
</evidence>
<dbReference type="AlphaFoldDB" id="A0A1F7JJM9"/>
<feature type="binding site" evidence="1">
    <location>
        <position position="32"/>
    </location>
    <ligand>
        <name>Mg(2+)</name>
        <dbReference type="ChEBI" id="CHEBI:18420"/>
        <label>3</label>
    </ligand>
</feature>
<dbReference type="InterPro" id="IPR036676">
    <property type="entry name" value="PurM-like_C_sf"/>
</dbReference>
<keyword evidence="1" id="KW-0479">Metal-binding</keyword>
<dbReference type="EMBL" id="MGAY01000052">
    <property type="protein sequence ID" value="OGK55813.1"/>
    <property type="molecule type" value="Genomic_DNA"/>
</dbReference>
<comment type="similarity">
    <text evidence="1">Belongs to the thiamine-monophosphate kinase family.</text>
</comment>
<organism evidence="4 5">
    <name type="scientific">Candidatus Roizmanbacteria bacterium RIFCSPLOWO2_02_FULL_38_10</name>
    <dbReference type="NCBI Taxonomy" id="1802074"/>
    <lineage>
        <taxon>Bacteria</taxon>
        <taxon>Candidatus Roizmaniibacteriota</taxon>
    </lineage>
</organism>
<dbReference type="PANTHER" id="PTHR30270">
    <property type="entry name" value="THIAMINE-MONOPHOSPHATE KINASE"/>
    <property type="match status" value="1"/>
</dbReference>
<dbReference type="GO" id="GO:0009228">
    <property type="term" value="P:thiamine biosynthetic process"/>
    <property type="evidence" value="ECO:0007669"/>
    <property type="project" value="UniProtKB-KW"/>
</dbReference>
<dbReference type="GO" id="GO:0009229">
    <property type="term" value="P:thiamine diphosphate biosynthetic process"/>
    <property type="evidence" value="ECO:0007669"/>
    <property type="project" value="UniProtKB-UniRule"/>
</dbReference>
<feature type="domain" description="PurM-like C-terminal" evidence="3">
    <location>
        <begin position="154"/>
        <end position="309"/>
    </location>
</feature>
<dbReference type="GO" id="GO:0000287">
    <property type="term" value="F:magnesium ion binding"/>
    <property type="evidence" value="ECO:0007669"/>
    <property type="project" value="UniProtKB-UniRule"/>
</dbReference>
<dbReference type="InterPro" id="IPR006283">
    <property type="entry name" value="ThiL-like"/>
</dbReference>
<dbReference type="NCBIfam" id="TIGR01379">
    <property type="entry name" value="thiL"/>
    <property type="match status" value="1"/>
</dbReference>
<comment type="catalytic activity">
    <reaction evidence="1">
        <text>thiamine phosphate + ATP = thiamine diphosphate + ADP</text>
        <dbReference type="Rhea" id="RHEA:15913"/>
        <dbReference type="ChEBI" id="CHEBI:30616"/>
        <dbReference type="ChEBI" id="CHEBI:37575"/>
        <dbReference type="ChEBI" id="CHEBI:58937"/>
        <dbReference type="ChEBI" id="CHEBI:456216"/>
        <dbReference type="EC" id="2.7.4.16"/>
    </reaction>
</comment>
<gene>
    <name evidence="1" type="primary">thiL</name>
    <name evidence="4" type="ORF">A3J15_03885</name>
</gene>
<comment type="caution">
    <text evidence="1">Lacks conserved residue(s) required for the propagation of feature annotation.</text>
</comment>
<dbReference type="HAMAP" id="MF_02128">
    <property type="entry name" value="TMP_kinase"/>
    <property type="match status" value="1"/>
</dbReference>
<comment type="miscellaneous">
    <text evidence="1">Reaction mechanism of ThiL seems to utilize a direct, inline transfer of the gamma-phosphate of ATP to TMP rather than a phosphorylated enzyme intermediate.</text>
</comment>
<feature type="binding site" evidence="1">
    <location>
        <position position="32"/>
    </location>
    <ligand>
        <name>Mg(2+)</name>
        <dbReference type="ChEBI" id="CHEBI:18420"/>
        <label>4</label>
    </ligand>
</feature>
<dbReference type="Pfam" id="PF02769">
    <property type="entry name" value="AIRS_C"/>
    <property type="match status" value="1"/>
</dbReference>
<feature type="binding site" evidence="1">
    <location>
        <position position="49"/>
    </location>
    <ligand>
        <name>Mg(2+)</name>
        <dbReference type="ChEBI" id="CHEBI:18420"/>
        <label>2</label>
    </ligand>
</feature>
<feature type="binding site" evidence="1">
    <location>
        <position position="329"/>
    </location>
    <ligand>
        <name>substrate</name>
    </ligand>
</feature>
<name>A0A1F7JJM9_9BACT</name>
<accession>A0A1F7JJM9</accession>
<dbReference type="GO" id="GO:0005524">
    <property type="term" value="F:ATP binding"/>
    <property type="evidence" value="ECO:0007669"/>
    <property type="project" value="UniProtKB-UniRule"/>
</dbReference>
<feature type="binding site" evidence="1">
    <location>
        <position position="49"/>
    </location>
    <ligand>
        <name>Mg(2+)</name>
        <dbReference type="ChEBI" id="CHEBI:18420"/>
        <label>1</label>
    </ligand>
</feature>
<dbReference type="InterPro" id="IPR010918">
    <property type="entry name" value="PurM-like_C_dom"/>
</dbReference>
<feature type="binding site" evidence="1">
    <location>
        <position position="107"/>
    </location>
    <ligand>
        <name>ATP</name>
        <dbReference type="ChEBI" id="CHEBI:30616"/>
    </ligand>
</feature>
<dbReference type="CDD" id="cd02194">
    <property type="entry name" value="ThiL"/>
    <property type="match status" value="1"/>
</dbReference>
<dbReference type="SUPFAM" id="SSF55326">
    <property type="entry name" value="PurM N-terminal domain-like"/>
    <property type="match status" value="1"/>
</dbReference>
<dbReference type="Gene3D" id="3.30.1330.10">
    <property type="entry name" value="PurM-like, N-terminal domain"/>
    <property type="match status" value="1"/>
</dbReference>
<dbReference type="EC" id="2.7.4.16" evidence="1"/>
<dbReference type="Gene3D" id="3.90.650.10">
    <property type="entry name" value="PurM-like C-terminal domain"/>
    <property type="match status" value="1"/>
</dbReference>
<feature type="binding site" evidence="1">
    <location>
        <position position="77"/>
    </location>
    <ligand>
        <name>Mg(2+)</name>
        <dbReference type="ChEBI" id="CHEBI:18420"/>
        <label>3</label>
    </ligand>
</feature>
<feature type="binding site" evidence="1">
    <location>
        <position position="220"/>
    </location>
    <ligand>
        <name>ATP</name>
        <dbReference type="ChEBI" id="CHEBI:30616"/>
    </ligand>
</feature>
<keyword evidence="1" id="KW-0808">Transferase</keyword>
<dbReference type="GO" id="GO:0009030">
    <property type="term" value="F:thiamine-phosphate kinase activity"/>
    <property type="evidence" value="ECO:0007669"/>
    <property type="project" value="UniProtKB-UniRule"/>
</dbReference>
<feature type="binding site" evidence="1">
    <location>
        <position position="56"/>
    </location>
    <ligand>
        <name>substrate</name>
    </ligand>
</feature>
<feature type="binding site" evidence="1">
    <location>
        <position position="77"/>
    </location>
    <ligand>
        <name>Mg(2+)</name>
        <dbReference type="ChEBI" id="CHEBI:18420"/>
        <label>2</label>
    </ligand>
</feature>
<comment type="function">
    <text evidence="1">Catalyzes the ATP-dependent phosphorylation of thiamine-monophosphate (TMP) to form thiamine-pyrophosphate (TPP), the active form of vitamin B1.</text>
</comment>
<dbReference type="InterPro" id="IPR016188">
    <property type="entry name" value="PurM-like_N"/>
</dbReference>
<dbReference type="PIRSF" id="PIRSF005303">
    <property type="entry name" value="Thiam_monoph_kin"/>
    <property type="match status" value="1"/>
</dbReference>
<dbReference type="Proteomes" id="UP000176376">
    <property type="component" value="Unassembled WGS sequence"/>
</dbReference>
<dbReference type="UniPathway" id="UPA00060">
    <property type="reaction ID" value="UER00142"/>
</dbReference>
<feature type="binding site" evidence="1">
    <location>
        <position position="47"/>
    </location>
    <ligand>
        <name>Mg(2+)</name>
        <dbReference type="ChEBI" id="CHEBI:18420"/>
        <label>4</label>
    </ligand>
</feature>
<feature type="binding site" evidence="1">
    <location>
        <position position="271"/>
    </location>
    <ligand>
        <name>substrate</name>
    </ligand>
</feature>
<dbReference type="Pfam" id="PF00586">
    <property type="entry name" value="AIRS"/>
    <property type="match status" value="1"/>
</dbReference>
<evidence type="ECO:0000256" key="1">
    <source>
        <dbReference type="HAMAP-Rule" id="MF_02128"/>
    </source>
</evidence>